<dbReference type="InterPro" id="IPR012910">
    <property type="entry name" value="Plug_dom"/>
</dbReference>
<dbReference type="AlphaFoldDB" id="A0A4V2PXU1"/>
<dbReference type="InterPro" id="IPR000531">
    <property type="entry name" value="Beta-barrel_TonB"/>
</dbReference>
<comment type="subcellular location">
    <subcellularLocation>
        <location evidence="1 8">Cell outer membrane</location>
        <topology evidence="1 8">Multi-pass membrane protein</topology>
    </subcellularLocation>
</comment>
<reference evidence="12 13" key="1">
    <citation type="submission" date="2019-03" db="EMBL/GenBank/DDBJ databases">
        <title>Genomic Encyclopedia of Archaeal and Bacterial Type Strains, Phase II (KMG-II): from individual species to whole genera.</title>
        <authorList>
            <person name="Goeker M."/>
        </authorList>
    </citation>
    <scope>NUCLEOTIDE SEQUENCE [LARGE SCALE GENOMIC DNA]</scope>
    <source>
        <strain evidence="12 13">DSM 22554</strain>
    </source>
</reference>
<dbReference type="SUPFAM" id="SSF56935">
    <property type="entry name" value="Porins"/>
    <property type="match status" value="1"/>
</dbReference>
<evidence type="ECO:0000256" key="2">
    <source>
        <dbReference type="ARBA" id="ARBA00022448"/>
    </source>
</evidence>
<evidence type="ECO:0000259" key="10">
    <source>
        <dbReference type="Pfam" id="PF00593"/>
    </source>
</evidence>
<dbReference type="Proteomes" id="UP000294616">
    <property type="component" value="Unassembled WGS sequence"/>
</dbReference>
<dbReference type="RefSeq" id="WP_132224321.1">
    <property type="nucleotide sequence ID" value="NZ_SMGO01000002.1"/>
</dbReference>
<keyword evidence="3 8" id="KW-1134">Transmembrane beta strand</keyword>
<evidence type="ECO:0000256" key="5">
    <source>
        <dbReference type="ARBA" id="ARBA00023077"/>
    </source>
</evidence>
<evidence type="ECO:0000313" key="13">
    <source>
        <dbReference type="Proteomes" id="UP000294616"/>
    </source>
</evidence>
<keyword evidence="4 8" id="KW-0812">Transmembrane</keyword>
<accession>A0A4V2PXU1</accession>
<evidence type="ECO:0000259" key="11">
    <source>
        <dbReference type="Pfam" id="PF07715"/>
    </source>
</evidence>
<keyword evidence="13" id="KW-1185">Reference proteome</keyword>
<evidence type="ECO:0000256" key="7">
    <source>
        <dbReference type="ARBA" id="ARBA00023237"/>
    </source>
</evidence>
<feature type="domain" description="TonB-dependent receptor plug" evidence="11">
    <location>
        <begin position="152"/>
        <end position="257"/>
    </location>
</feature>
<dbReference type="OrthoDB" id="9768177at2"/>
<dbReference type="PROSITE" id="PS52016">
    <property type="entry name" value="TONB_DEPENDENT_REC_3"/>
    <property type="match status" value="1"/>
</dbReference>
<dbReference type="Gene3D" id="2.40.170.20">
    <property type="entry name" value="TonB-dependent receptor, beta-barrel domain"/>
    <property type="match status" value="1"/>
</dbReference>
<evidence type="ECO:0000313" key="12">
    <source>
        <dbReference type="EMBL" id="TCK83381.1"/>
    </source>
</evidence>
<evidence type="ECO:0000256" key="3">
    <source>
        <dbReference type="ARBA" id="ARBA00022452"/>
    </source>
</evidence>
<keyword evidence="6 8" id="KW-0472">Membrane</keyword>
<comment type="similarity">
    <text evidence="8 9">Belongs to the TonB-dependent receptor family.</text>
</comment>
<evidence type="ECO:0000256" key="6">
    <source>
        <dbReference type="ARBA" id="ARBA00023136"/>
    </source>
</evidence>
<dbReference type="InterPro" id="IPR008969">
    <property type="entry name" value="CarboxyPept-like_regulatory"/>
</dbReference>
<dbReference type="InterPro" id="IPR023996">
    <property type="entry name" value="TonB-dep_OMP_SusC/RagA"/>
</dbReference>
<protein>
    <submittedName>
        <fullName evidence="12">TonB-linked SusC/RagA family outer membrane protein</fullName>
    </submittedName>
</protein>
<dbReference type="InterPro" id="IPR037066">
    <property type="entry name" value="Plug_dom_sf"/>
</dbReference>
<dbReference type="InterPro" id="IPR023997">
    <property type="entry name" value="TonB-dep_OMP_SusC/RagA_CS"/>
</dbReference>
<keyword evidence="5 9" id="KW-0798">TonB box</keyword>
<dbReference type="InterPro" id="IPR039426">
    <property type="entry name" value="TonB-dep_rcpt-like"/>
</dbReference>
<feature type="domain" description="TonB-dependent receptor-like beta-barrel" evidence="10">
    <location>
        <begin position="469"/>
        <end position="1046"/>
    </location>
</feature>
<evidence type="ECO:0000256" key="1">
    <source>
        <dbReference type="ARBA" id="ARBA00004571"/>
    </source>
</evidence>
<dbReference type="Gene3D" id="2.60.40.1120">
    <property type="entry name" value="Carboxypeptidase-like, regulatory domain"/>
    <property type="match status" value="1"/>
</dbReference>
<gene>
    <name evidence="12" type="ORF">C8N28_1982</name>
</gene>
<dbReference type="InterPro" id="IPR036942">
    <property type="entry name" value="Beta-barrel_TonB_sf"/>
</dbReference>
<keyword evidence="2 8" id="KW-0813">Transport</keyword>
<keyword evidence="7 8" id="KW-0998">Cell outer membrane</keyword>
<dbReference type="NCBIfam" id="TIGR04056">
    <property type="entry name" value="OMP_RagA_SusC"/>
    <property type="match status" value="1"/>
</dbReference>
<organism evidence="12 13">
    <name type="scientific">Albibacterium bauzanense</name>
    <dbReference type="NCBI Taxonomy" id="653929"/>
    <lineage>
        <taxon>Bacteria</taxon>
        <taxon>Pseudomonadati</taxon>
        <taxon>Bacteroidota</taxon>
        <taxon>Sphingobacteriia</taxon>
        <taxon>Sphingobacteriales</taxon>
        <taxon>Sphingobacteriaceae</taxon>
        <taxon>Albibacterium</taxon>
    </lineage>
</organism>
<dbReference type="NCBIfam" id="TIGR04057">
    <property type="entry name" value="SusC_RagA_signa"/>
    <property type="match status" value="1"/>
</dbReference>
<dbReference type="Gene3D" id="2.170.130.10">
    <property type="entry name" value="TonB-dependent receptor, plug domain"/>
    <property type="match status" value="1"/>
</dbReference>
<sequence>MKKAKQFSNVNLFNKRITLKQSSWILSALLLLSNTTLAIPHSIPYNLHSIEWNSNKHQDKIITGTVRDANSNTPLAGATIKVLGKASVTSTNESGAFEIGATVNDVLEVSYVGYLKTEITVTTTTSNLNINLTEDISNLEEIVVTGYSTQLKKDLTGSVAVVNVTQLKSTPAASAVESLQGRATGVQVVTDGAPGSTPQIKIRGFSTINNNEPLYIIDGVPFEGKLSWLNQNDVESMQVLKDASAASIYGARANNGVVIITTKTGKIGKPQINFDSYYGVQVPKTNSFPKMMTPQQVLDLDNMLNGTSETLPEYLLAGGISGNNITSSDADMSKYNYDGKDRASFYQITKANQAGTKWFDELSQNAPTQSYQISATGGSENATYAMSGGYLGQKGSLIHTGFEKFNIRTNSQFKGFDGKLRIGENLQYSYTEGFGMGVNPNVAGDYQGEGSVLGFAYRIQNIIPVYDEGGHFAGSYGGWGNGENPVAIAYRAKDDKNRSNFFFGNAFAEYDLIPELMLRSNFGMRYENYNGINLTYPNPEFSEGSFNNGMSEYQGYFTEWTWTNTLTYKPYLGDQHSLSILAGTEAIKSRGRDLSGNRNGYFTLSSLDYFYLNAGTSNIGNASSGSVGSMFSIFGKADYSFMDRYLLSVTVRRDGSSNFGSANLYGTFPGVSGAWRISQEEFMQDVSWLTDLKIRAGYGITGNQRIPGYQYLNRFASSLTSSSYPIGGTTESGIWQSSYANEDVKWEQVKSLNLGFDFTILEGDIDGSFDWYDKTTDDMLYRLPLPAIAVGRAESPYVNIGSMNNKGVEFSLAYHYGHRQGNPFTLDLAANISKNNNKIVSLAPSVDQQIFGAFRSMETSILKVGQPYASFFGYKTVGIYQDANDVANNPSYPGARPGGLKYADINDDEVIDAADRTIIGNPHPDFVYSFNINTSYKDFDLMMYLYGSQGNDLYEATRYFTDFGVFKGQKSTRLLDAWSPTNTGSATPSITNEAAAEEYASSSYYIQDGSFMKLKNIQLGYNIPAQKIFGNNSSFTKLRVYMGVTNVFALTKYEGLDPEISATSSDYPALGVDFGIYPQARQYMLGLSLGF</sequence>
<dbReference type="GO" id="GO:0009279">
    <property type="term" value="C:cell outer membrane"/>
    <property type="evidence" value="ECO:0007669"/>
    <property type="project" value="UniProtKB-SubCell"/>
</dbReference>
<evidence type="ECO:0000256" key="9">
    <source>
        <dbReference type="RuleBase" id="RU003357"/>
    </source>
</evidence>
<dbReference type="Pfam" id="PF00593">
    <property type="entry name" value="TonB_dep_Rec_b-barrel"/>
    <property type="match status" value="1"/>
</dbReference>
<dbReference type="SUPFAM" id="SSF49464">
    <property type="entry name" value="Carboxypeptidase regulatory domain-like"/>
    <property type="match status" value="1"/>
</dbReference>
<proteinExistence type="inferred from homology"/>
<name>A0A4V2PXU1_9SPHI</name>
<dbReference type="EMBL" id="SMGO01000002">
    <property type="protein sequence ID" value="TCK83381.1"/>
    <property type="molecule type" value="Genomic_DNA"/>
</dbReference>
<evidence type="ECO:0000256" key="8">
    <source>
        <dbReference type="PROSITE-ProRule" id="PRU01360"/>
    </source>
</evidence>
<comment type="caution">
    <text evidence="12">The sequence shown here is derived from an EMBL/GenBank/DDBJ whole genome shotgun (WGS) entry which is preliminary data.</text>
</comment>
<evidence type="ECO:0000256" key="4">
    <source>
        <dbReference type="ARBA" id="ARBA00022692"/>
    </source>
</evidence>
<dbReference type="Pfam" id="PF13715">
    <property type="entry name" value="CarbopepD_reg_2"/>
    <property type="match status" value="1"/>
</dbReference>
<dbReference type="Pfam" id="PF07715">
    <property type="entry name" value="Plug"/>
    <property type="match status" value="1"/>
</dbReference>